<evidence type="ECO:0000256" key="1">
    <source>
        <dbReference type="ARBA" id="ARBA00022676"/>
    </source>
</evidence>
<dbReference type="PANTHER" id="PTHR12526">
    <property type="entry name" value="GLYCOSYLTRANSFERASE"/>
    <property type="match status" value="1"/>
</dbReference>
<evidence type="ECO:0000313" key="5">
    <source>
        <dbReference type="EMBL" id="MFC4202842.1"/>
    </source>
</evidence>
<organism evidence="5 6">
    <name type="scientific">Candidimonas humi</name>
    <dbReference type="NCBI Taxonomy" id="683355"/>
    <lineage>
        <taxon>Bacteria</taxon>
        <taxon>Pseudomonadati</taxon>
        <taxon>Pseudomonadota</taxon>
        <taxon>Betaproteobacteria</taxon>
        <taxon>Burkholderiales</taxon>
        <taxon>Alcaligenaceae</taxon>
        <taxon>Candidimonas</taxon>
    </lineage>
</organism>
<dbReference type="CDD" id="cd03820">
    <property type="entry name" value="GT4_AmsD-like"/>
    <property type="match status" value="1"/>
</dbReference>
<protein>
    <submittedName>
        <fullName evidence="5">Glycosyltransferase family 4 protein</fullName>
        <ecNumber evidence="5">2.4.-.-</ecNumber>
    </submittedName>
</protein>
<dbReference type="InterPro" id="IPR001296">
    <property type="entry name" value="Glyco_trans_1"/>
</dbReference>
<dbReference type="InterPro" id="IPR028098">
    <property type="entry name" value="Glyco_trans_4-like_N"/>
</dbReference>
<accession>A0ABV8P5C2</accession>
<dbReference type="Pfam" id="PF13579">
    <property type="entry name" value="Glyco_trans_4_4"/>
    <property type="match status" value="1"/>
</dbReference>
<evidence type="ECO:0000259" key="3">
    <source>
        <dbReference type="Pfam" id="PF00534"/>
    </source>
</evidence>
<sequence>MKIVFLVSSMHAGGAERVAATLASAWAQRGEEVTLVPTYTGRGTCLYPLAPQVELLWLADRYGGPRALAGVRKLAALRSLLRERRPDVIVSFLTNVNVVALLSSRGLGIPIIVCERTNPAASDSAGTLLRVLRRYTYPWADMVTVQAQASLEPFARMVPGMRRLEQVPNPMPGELFDARLAACVPGADGRRRLAAMGRLVPAKQFDLLIAAFAGLAERHAGWDLVIWGEGPMRAQLQRQVDQAGLAGRVSLPGRTAEPWRELAQCHAFALTSRVEGFPNALLEAMALGLPCLAVDCPSGPREMTRNGEDGLLVPLGDAAALAAGLDRMLGDAALRSRLAAAGAVSVRRRYSLEAVLARWDQLIGTVRGARIEGVV</sequence>
<proteinExistence type="predicted"/>
<dbReference type="PANTHER" id="PTHR12526:SF510">
    <property type="entry name" value="D-INOSITOL 3-PHOSPHATE GLYCOSYLTRANSFERASE"/>
    <property type="match status" value="1"/>
</dbReference>
<dbReference type="Pfam" id="PF00534">
    <property type="entry name" value="Glycos_transf_1"/>
    <property type="match status" value="1"/>
</dbReference>
<dbReference type="RefSeq" id="WP_217965418.1">
    <property type="nucleotide sequence ID" value="NZ_JAHTBN010000006.1"/>
</dbReference>
<keyword evidence="6" id="KW-1185">Reference proteome</keyword>
<gene>
    <name evidence="5" type="ORF">ACFOY1_17960</name>
</gene>
<evidence type="ECO:0000259" key="4">
    <source>
        <dbReference type="Pfam" id="PF13579"/>
    </source>
</evidence>
<comment type="caution">
    <text evidence="5">The sequence shown here is derived from an EMBL/GenBank/DDBJ whole genome shotgun (WGS) entry which is preliminary data.</text>
</comment>
<evidence type="ECO:0000313" key="6">
    <source>
        <dbReference type="Proteomes" id="UP001595848"/>
    </source>
</evidence>
<keyword evidence="2 5" id="KW-0808">Transferase</keyword>
<dbReference type="Proteomes" id="UP001595848">
    <property type="component" value="Unassembled WGS sequence"/>
</dbReference>
<keyword evidence="1 5" id="KW-0328">Glycosyltransferase</keyword>
<feature type="domain" description="Glycosyltransferase subfamily 4-like N-terminal" evidence="4">
    <location>
        <begin position="13"/>
        <end position="169"/>
    </location>
</feature>
<dbReference type="GO" id="GO:0016757">
    <property type="term" value="F:glycosyltransferase activity"/>
    <property type="evidence" value="ECO:0007669"/>
    <property type="project" value="UniProtKB-KW"/>
</dbReference>
<name>A0ABV8P5C2_9BURK</name>
<dbReference type="EMBL" id="JBHSBV010000007">
    <property type="protein sequence ID" value="MFC4202842.1"/>
    <property type="molecule type" value="Genomic_DNA"/>
</dbReference>
<evidence type="ECO:0000256" key="2">
    <source>
        <dbReference type="ARBA" id="ARBA00022679"/>
    </source>
</evidence>
<dbReference type="EC" id="2.4.-.-" evidence="5"/>
<reference evidence="6" key="1">
    <citation type="journal article" date="2019" name="Int. J. Syst. Evol. Microbiol.">
        <title>The Global Catalogue of Microorganisms (GCM) 10K type strain sequencing project: providing services to taxonomists for standard genome sequencing and annotation.</title>
        <authorList>
            <consortium name="The Broad Institute Genomics Platform"/>
            <consortium name="The Broad Institute Genome Sequencing Center for Infectious Disease"/>
            <person name="Wu L."/>
            <person name="Ma J."/>
        </authorList>
    </citation>
    <scope>NUCLEOTIDE SEQUENCE [LARGE SCALE GENOMIC DNA]</scope>
    <source>
        <strain evidence="6">LMG 24813</strain>
    </source>
</reference>
<feature type="domain" description="Glycosyl transferase family 1" evidence="3">
    <location>
        <begin position="189"/>
        <end position="342"/>
    </location>
</feature>